<reference evidence="2" key="1">
    <citation type="submission" date="2023-08" db="EMBL/GenBank/DDBJ databases">
        <authorList>
            <person name="Alioto T."/>
            <person name="Alioto T."/>
            <person name="Gomez Garrido J."/>
        </authorList>
    </citation>
    <scope>NUCLEOTIDE SEQUENCE</scope>
</reference>
<dbReference type="Proteomes" id="UP001178508">
    <property type="component" value="Chromosome 3"/>
</dbReference>
<evidence type="ECO:0000256" key="1">
    <source>
        <dbReference type="SAM" id="MobiDB-lite"/>
    </source>
</evidence>
<evidence type="ECO:0000313" key="2">
    <source>
        <dbReference type="EMBL" id="CAJ1054111.1"/>
    </source>
</evidence>
<accession>A0AAV1EYX5</accession>
<protein>
    <submittedName>
        <fullName evidence="2">Uncharacterized protein</fullName>
    </submittedName>
</protein>
<organism evidence="2 3">
    <name type="scientific">Xyrichtys novacula</name>
    <name type="common">Pearly razorfish</name>
    <name type="synonym">Hemipteronotus novacula</name>
    <dbReference type="NCBI Taxonomy" id="13765"/>
    <lineage>
        <taxon>Eukaryota</taxon>
        <taxon>Metazoa</taxon>
        <taxon>Chordata</taxon>
        <taxon>Craniata</taxon>
        <taxon>Vertebrata</taxon>
        <taxon>Euteleostomi</taxon>
        <taxon>Actinopterygii</taxon>
        <taxon>Neopterygii</taxon>
        <taxon>Teleostei</taxon>
        <taxon>Neoteleostei</taxon>
        <taxon>Acanthomorphata</taxon>
        <taxon>Eupercaria</taxon>
        <taxon>Labriformes</taxon>
        <taxon>Labridae</taxon>
        <taxon>Xyrichtys</taxon>
    </lineage>
</organism>
<sequence>MGSPFYHNNNNKSEDGAIPEPGAVRTSRVIVVVKRGCYTASRQTAECFFNFDKVAPRSASFTIPGLMKR</sequence>
<name>A0AAV1EYX5_XYRNO</name>
<feature type="compositionally biased region" description="Polar residues" evidence="1">
    <location>
        <begin position="1"/>
        <end position="11"/>
    </location>
</feature>
<dbReference type="AlphaFoldDB" id="A0AAV1EYX5"/>
<gene>
    <name evidence="2" type="ORF">XNOV1_A029672</name>
</gene>
<keyword evidence="3" id="KW-1185">Reference proteome</keyword>
<feature type="region of interest" description="Disordered" evidence="1">
    <location>
        <begin position="1"/>
        <end position="20"/>
    </location>
</feature>
<proteinExistence type="predicted"/>
<dbReference type="EMBL" id="OY660866">
    <property type="protein sequence ID" value="CAJ1054111.1"/>
    <property type="molecule type" value="Genomic_DNA"/>
</dbReference>
<evidence type="ECO:0000313" key="3">
    <source>
        <dbReference type="Proteomes" id="UP001178508"/>
    </source>
</evidence>